<dbReference type="EMBL" id="BPLR01010123">
    <property type="protein sequence ID" value="GIY37116.1"/>
    <property type="molecule type" value="Genomic_DNA"/>
</dbReference>
<reference evidence="1 2" key="1">
    <citation type="submission" date="2021-06" db="EMBL/GenBank/DDBJ databases">
        <title>Caerostris extrusa draft genome.</title>
        <authorList>
            <person name="Kono N."/>
            <person name="Arakawa K."/>
        </authorList>
    </citation>
    <scope>NUCLEOTIDE SEQUENCE [LARGE SCALE GENOMIC DNA]</scope>
</reference>
<organism evidence="1 2">
    <name type="scientific">Caerostris extrusa</name>
    <name type="common">Bark spider</name>
    <name type="synonym">Caerostris bankana</name>
    <dbReference type="NCBI Taxonomy" id="172846"/>
    <lineage>
        <taxon>Eukaryota</taxon>
        <taxon>Metazoa</taxon>
        <taxon>Ecdysozoa</taxon>
        <taxon>Arthropoda</taxon>
        <taxon>Chelicerata</taxon>
        <taxon>Arachnida</taxon>
        <taxon>Araneae</taxon>
        <taxon>Araneomorphae</taxon>
        <taxon>Entelegynae</taxon>
        <taxon>Araneoidea</taxon>
        <taxon>Araneidae</taxon>
        <taxon>Caerostris</taxon>
    </lineage>
</organism>
<protein>
    <submittedName>
        <fullName evidence="1">Uncharacterized protein</fullName>
    </submittedName>
</protein>
<dbReference type="Proteomes" id="UP001054945">
    <property type="component" value="Unassembled WGS sequence"/>
</dbReference>
<gene>
    <name evidence="1" type="ORF">CEXT_327061</name>
</gene>
<dbReference type="AlphaFoldDB" id="A0AAV4SVE5"/>
<accession>A0AAV4SVE5</accession>
<name>A0AAV4SVE5_CAEEX</name>
<evidence type="ECO:0000313" key="1">
    <source>
        <dbReference type="EMBL" id="GIY37116.1"/>
    </source>
</evidence>
<comment type="caution">
    <text evidence="1">The sequence shown here is derived from an EMBL/GenBank/DDBJ whole genome shotgun (WGS) entry which is preliminary data.</text>
</comment>
<proteinExistence type="predicted"/>
<evidence type="ECO:0000313" key="2">
    <source>
        <dbReference type="Proteomes" id="UP001054945"/>
    </source>
</evidence>
<sequence length="101" mass="11762">MARRTTLLPPPPPLPSRSVCRRVLIHSFGIDVQPFLLQAGMLLSPFHFHRRDLCWLRTVLRCLGVWRPFSIPRNVRRLTGCDEFKSTQSRHIDVTTCQKPE</sequence>
<keyword evidence="2" id="KW-1185">Reference proteome</keyword>